<proteinExistence type="predicted"/>
<dbReference type="RefSeq" id="WP_125395241.1">
    <property type="nucleotide sequence ID" value="NZ_RJPJ01000007.1"/>
</dbReference>
<comment type="caution">
    <text evidence="1">The sequence shown here is derived from an EMBL/GenBank/DDBJ whole genome shotgun (WGS) entry which is preliminary data.</text>
</comment>
<gene>
    <name evidence="1" type="ORF">D8802_06350</name>
</gene>
<reference evidence="1 2" key="1">
    <citation type="submission" date="2018-11" db="EMBL/GenBank/DDBJ databases">
        <title>Species Designations Belie Phenotypic and Genotypic Heterogeneity in Oral Streptococci.</title>
        <authorList>
            <person name="Velsko I."/>
        </authorList>
    </citation>
    <scope>NUCLEOTIDE SEQUENCE [LARGE SCALE GENOMIC DNA]</scope>
    <source>
        <strain evidence="1 2">BCC12</strain>
    </source>
</reference>
<dbReference type="EMBL" id="RJPJ01000007">
    <property type="protein sequence ID" value="RSJ67012.1"/>
    <property type="molecule type" value="Genomic_DNA"/>
</dbReference>
<dbReference type="OrthoDB" id="2339390at2"/>
<dbReference type="AlphaFoldDB" id="A0A3R9JZN9"/>
<evidence type="ECO:0000313" key="1">
    <source>
        <dbReference type="EMBL" id="RSJ67012.1"/>
    </source>
</evidence>
<dbReference type="Proteomes" id="UP000280182">
    <property type="component" value="Unassembled WGS sequence"/>
</dbReference>
<accession>A0A3R9JZN9</accession>
<evidence type="ECO:0000313" key="2">
    <source>
        <dbReference type="Proteomes" id="UP000280182"/>
    </source>
</evidence>
<sequence length="242" mass="29247">MANYIMLHQNRIEVKIDDTSVYCDNFKGNQDPYVWSERFLNTFCKTTQIKASQLKKGDTLFWFSRQGNPSEDKWFVDLVFIVDEIIYWEKSDKAGKVGDNPFEHYNDVKCSTIQYDEFSYKDHYQRANKDHPKTRSRAKRRYTVVASKESYQPQTEHKELIEIKDKNILDMFDHSPRGRSNFRCKKITDEQVECIENFILANKKIELKGTDLFKLRSNSQKWESKKWRCERWKRKKWESKEY</sequence>
<protein>
    <submittedName>
        <fullName evidence="1">Uncharacterized protein</fullName>
    </submittedName>
</protein>
<name>A0A3R9JZN9_STROR</name>
<organism evidence="1 2">
    <name type="scientific">Streptococcus oralis</name>
    <dbReference type="NCBI Taxonomy" id="1303"/>
    <lineage>
        <taxon>Bacteria</taxon>
        <taxon>Bacillati</taxon>
        <taxon>Bacillota</taxon>
        <taxon>Bacilli</taxon>
        <taxon>Lactobacillales</taxon>
        <taxon>Streptococcaceae</taxon>
        <taxon>Streptococcus</taxon>
    </lineage>
</organism>